<organism evidence="2 3">
    <name type="scientific">Halorubrum tailed virus 28</name>
    <dbReference type="NCBI Taxonomy" id="2878009"/>
    <lineage>
        <taxon>Viruses</taxon>
        <taxon>Duplodnaviria</taxon>
        <taxon>Heunggongvirae</taxon>
        <taxon>Uroviricota</taxon>
        <taxon>Caudoviricetes</taxon>
        <taxon>Suolaviridae</taxon>
        <taxon>Pormufvirus</taxon>
        <taxon>Pormufvirus salinum</taxon>
        <taxon>Pormufvirus HRTV28</taxon>
    </lineage>
</organism>
<evidence type="ECO:0000313" key="2">
    <source>
        <dbReference type="EMBL" id="UBF23489.1"/>
    </source>
</evidence>
<keyword evidence="3" id="KW-1185">Reference proteome</keyword>
<evidence type="ECO:0000256" key="1">
    <source>
        <dbReference type="SAM" id="MobiDB-lite"/>
    </source>
</evidence>
<reference evidence="2" key="1">
    <citation type="submission" date="2021-05" db="EMBL/GenBank/DDBJ databases">
        <title>Diversity, taxonomy and evolution of archaeal viruses of the class Caudoviricetes.</title>
        <authorList>
            <person name="Liu Y."/>
            <person name="Demina T.A."/>
            <person name="Roux S."/>
            <person name="Aiewsakun P."/>
            <person name="Kazlauskas D."/>
            <person name="Simmonds P."/>
            <person name="Prangishvili D."/>
            <person name="Oksanen H.M."/>
            <person name="Krupovic M."/>
        </authorList>
    </citation>
    <scope>NUCLEOTIDE SEQUENCE</scope>
    <source>
        <strain evidence="2">HRTV-28/28</strain>
    </source>
</reference>
<dbReference type="Proteomes" id="UP000827176">
    <property type="component" value="Segment"/>
</dbReference>
<sequence length="115" mass="12799">MSVQKRLAYAGGKPYGPEDDRLPYPVYEPLSQDEGYKNLAQLRFAADYAHENAPDAAEQETFGAWNSADKAVTAYVEAWLLDNYDHLLTEWELAEADVVAALEAYDLADDVEVPA</sequence>
<feature type="region of interest" description="Disordered" evidence="1">
    <location>
        <begin position="1"/>
        <end position="24"/>
    </location>
</feature>
<evidence type="ECO:0000313" key="3">
    <source>
        <dbReference type="Proteomes" id="UP000827176"/>
    </source>
</evidence>
<gene>
    <name evidence="2" type="ORF">HRTV-28_gp51</name>
</gene>
<protein>
    <submittedName>
        <fullName evidence="2">Uncharacterized protein</fullName>
    </submittedName>
</protein>
<dbReference type="EMBL" id="MZ334528">
    <property type="protein sequence ID" value="UBF23489.1"/>
    <property type="molecule type" value="Genomic_DNA"/>
</dbReference>
<name>A0AAE8Y0B9_9CAUD</name>
<proteinExistence type="predicted"/>
<accession>A0AAE8Y0B9</accession>